<accession>A0ABR7LGK3</accession>
<dbReference type="RefSeq" id="WP_187224566.1">
    <property type="nucleotide sequence ID" value="NZ_JABVED010000032.1"/>
</dbReference>
<dbReference type="Proteomes" id="UP000734823">
    <property type="component" value="Unassembled WGS sequence"/>
</dbReference>
<gene>
    <name evidence="3" type="ORF">GPZ80_30540</name>
</gene>
<dbReference type="EMBL" id="JABVED010000032">
    <property type="protein sequence ID" value="MBC6451491.1"/>
    <property type="molecule type" value="Genomic_DNA"/>
</dbReference>
<comment type="caution">
    <text evidence="3">The sequence shown here is derived from an EMBL/GenBank/DDBJ whole genome shotgun (WGS) entry which is preliminary data.</text>
</comment>
<feature type="region of interest" description="Disordered" evidence="1">
    <location>
        <begin position="1"/>
        <end position="38"/>
    </location>
</feature>
<sequence>MPEHSAAAEQPTDDRTPPSGIPLPRQRGPHGPPDRDDTTRYLCAAAHLDPGYATAAIKEFLVEPTRAVPPSPGVDAGAVLTEAVAARTRRKVVDLALLVLTVAFLFAAPMPVILLWLVLGVSVSIPRWSRGDDSVSKRRISPGAAVGIGVLIFAVVLFAPDFERLLYELDLIDSRPGRRGSSSAADDDVVGLVFTILLPIAMLAIAFADRYTVWRLVTTRFNRRGSITTTEPRQILQYAARRFRTLLTRYAAPQAYEARDDHPEPGPPAGIVVHRGYEPFVGAGRRHRPWSVAAPLLPHPNGGGTRPLSTATLYDAVVAEISDLHRATAMTPGGRLSRLTVDEEVVVSATELIDHLGDHTKPFLESVEYPPYTKLSARRVREIRDNPIEWARYYRCFRVETWDRDLVMSVYLHVALDDSTLYVEWTPCVLLPIKERFQRIDSESISPTRPVIQAVADVLSLLVAAPGKLVSTLTFLRPLRAEPGVIDPDRYGSLRSLRELAADDGVHNYFQLADVDRYLKILESRLVLAVSKLLADAGYITASFESQAAAVIQNNVHIGGSVNGHVVAGMGNLIGNVPGPTPGKQA</sequence>
<feature type="transmembrane region" description="Helical" evidence="2">
    <location>
        <begin position="95"/>
        <end position="119"/>
    </location>
</feature>
<keyword evidence="4" id="KW-1185">Reference proteome</keyword>
<protein>
    <submittedName>
        <fullName evidence="3">Uncharacterized protein</fullName>
    </submittedName>
</protein>
<evidence type="ECO:0000256" key="2">
    <source>
        <dbReference type="SAM" id="Phobius"/>
    </source>
</evidence>
<reference evidence="3 4" key="1">
    <citation type="submission" date="2020-06" db="EMBL/GenBank/DDBJ databases">
        <title>Actinokineospora xiongansis sp. nov., isolated from soil of Baiyangdian.</title>
        <authorList>
            <person name="Zhang X."/>
        </authorList>
    </citation>
    <scope>NUCLEOTIDE SEQUENCE [LARGE SCALE GENOMIC DNA]</scope>
    <source>
        <strain evidence="3 4">HBU206404</strain>
    </source>
</reference>
<keyword evidence="2" id="KW-0812">Transmembrane</keyword>
<feature type="transmembrane region" description="Helical" evidence="2">
    <location>
        <begin position="189"/>
        <end position="208"/>
    </location>
</feature>
<evidence type="ECO:0000313" key="4">
    <source>
        <dbReference type="Proteomes" id="UP000734823"/>
    </source>
</evidence>
<organism evidence="3 4">
    <name type="scientific">Actinokineospora xionganensis</name>
    <dbReference type="NCBI Taxonomy" id="2684470"/>
    <lineage>
        <taxon>Bacteria</taxon>
        <taxon>Bacillati</taxon>
        <taxon>Actinomycetota</taxon>
        <taxon>Actinomycetes</taxon>
        <taxon>Pseudonocardiales</taxon>
        <taxon>Pseudonocardiaceae</taxon>
        <taxon>Actinokineospora</taxon>
    </lineage>
</organism>
<keyword evidence="2" id="KW-0472">Membrane</keyword>
<feature type="transmembrane region" description="Helical" evidence="2">
    <location>
        <begin position="140"/>
        <end position="159"/>
    </location>
</feature>
<proteinExistence type="predicted"/>
<evidence type="ECO:0000313" key="3">
    <source>
        <dbReference type="EMBL" id="MBC6451491.1"/>
    </source>
</evidence>
<evidence type="ECO:0000256" key="1">
    <source>
        <dbReference type="SAM" id="MobiDB-lite"/>
    </source>
</evidence>
<name>A0ABR7LGK3_9PSEU</name>
<keyword evidence="2" id="KW-1133">Transmembrane helix</keyword>